<dbReference type="Proteomes" id="UP000186817">
    <property type="component" value="Unassembled WGS sequence"/>
</dbReference>
<dbReference type="InterPro" id="IPR050230">
    <property type="entry name" value="CALM/Myosin/TropC-like"/>
</dbReference>
<sequence length="1288" mass="141942">MQGQTRTSTVNSSVSTLSVAKAKSDCQEVYLQGVELSQAKLVHVVRHGEARRHWRDAFYVLPHDESLAVSAEAREVAGWPANAPIDTKRALAGDLESQFGRYDWSLAVKGCAPSGHSAQEWERLVQIKVSHGEFLQHLTSDKYMQNCLLAASVKCGPTQCARGSGDAYEAINAQYEQNMFVLKHLRNFHEYDKTGAGTISIPEMKAVLRTTTIGLTERDLKSVLKQVDADGDGSVSFPEYLRLAQKLVEMQNKTKGKSSRIPRMYLEPAALKQYTDLFEGAAGEDGAISLNQLQEFLQQHKMAISEERLTSIMKEVDDDESGVLELDEFLILLIKALGIKRRKVGPEQNPASQLRQEGWALGELKKVGYDCAALREAGFSAADLMDVCTARELFLGGVPVPELLAAGWDCRHAKDAKHPQRLSQLSMALAVGSRVARRLVCLTLNGVVLDGRHFEGFRSGSRGTVIDVDRESGCCRVAFDDSPSVPVKVAIRHLGAEVSGGGSRVPVFARAGKELCAEDQAGDALGEAIRACAEATTSLCAASMMEVVAVRQDMRTLDKDLPSSEQLAARMSRLEQRVQALDEGLGRTLPKERVEAKLADRISRLEQLQVSQPILDKVGFGGAAAAEALAEDMRQQQRALQDLKSQFERSLSQLAEQLQEVVRSQSRLQTEIHSQARPHVEPGYSSALRTLTGNVEDLKSLMEHSPLHGSPTAAKICSKYKKCKAGKSHRRCSLASDAQANSFPGGLEHRRIPLHQCPGERDAARSLALAVRSPHKRFDVLYFGPAISHLRIGLARPSASNAEANMQQTRSSAASAATRENRLPRRKPYWSRPRVPIYCAQGSDQDLMSACQQGEGAYYFSADLTANLLLYHENIHFIDGETNNDDLNRRGRHYDEALGRHHTDAVAKDITWVDKIHEYSDEILDLSTPEWLNTEDGEWTTALLFRDDVDYPSWLQRKERSPPETERGLHLQFDADPKLDQWVNSEIKLNNRTGDYVKPTGEALKKGEKASYKKYQRRHRDRCLLGDAADKLCRITDRYIPRIADENRVFIMKFPEQAPQLLRRVRKIRRGIKAQRKNDQKGTPETPSNTGEGKQRGTKRASRTQQRAGGSSKRSKRVAKEGTTCVPAGLPKTGETEEQCQCEQADDGEESVPDWGDDASGGSAEATEVQDSADTTAATGVERADSDIIALVPAGFRLADLASAGASIRNLRTAGFTDVASVLALRKRGVQAWKLKLGGFTLSDLRSAGYSSAELRLAGFSSASLVALEKCRAWNLCKANAADEEQPN</sequence>
<dbReference type="InterPro" id="IPR018247">
    <property type="entry name" value="EF_Hand_1_Ca_BS"/>
</dbReference>
<evidence type="ECO:0000256" key="2">
    <source>
        <dbReference type="ARBA" id="ARBA00022723"/>
    </source>
</evidence>
<protein>
    <recommendedName>
        <fullName evidence="1">Calmodulin</fullName>
    </recommendedName>
</protein>
<comment type="caution">
    <text evidence="9">The sequence shown here is derived from an EMBL/GenBank/DDBJ whole genome shotgun (WGS) entry which is preliminary data.</text>
</comment>
<feature type="domain" description="EF-hand" evidence="8">
    <location>
        <begin position="188"/>
        <end position="214"/>
    </location>
</feature>
<keyword evidence="10" id="KW-1185">Reference proteome</keyword>
<keyword evidence="5" id="KW-0007">Acetylation</keyword>
<evidence type="ECO:0000313" key="9">
    <source>
        <dbReference type="EMBL" id="OLQ04778.1"/>
    </source>
</evidence>
<organism evidence="9 10">
    <name type="scientific">Symbiodinium microadriaticum</name>
    <name type="common">Dinoflagellate</name>
    <name type="synonym">Zooxanthella microadriatica</name>
    <dbReference type="NCBI Taxonomy" id="2951"/>
    <lineage>
        <taxon>Eukaryota</taxon>
        <taxon>Sar</taxon>
        <taxon>Alveolata</taxon>
        <taxon>Dinophyceae</taxon>
        <taxon>Suessiales</taxon>
        <taxon>Symbiodiniaceae</taxon>
        <taxon>Symbiodinium</taxon>
    </lineage>
</organism>
<gene>
    <name evidence="9" type="ORF">AK812_SmicGene12032</name>
</gene>
<evidence type="ECO:0000256" key="4">
    <source>
        <dbReference type="ARBA" id="ARBA00022837"/>
    </source>
</evidence>
<dbReference type="SMART" id="SM00054">
    <property type="entry name" value="EFh"/>
    <property type="match status" value="3"/>
</dbReference>
<feature type="compositionally biased region" description="Polar residues" evidence="7">
    <location>
        <begin position="1169"/>
        <end position="1178"/>
    </location>
</feature>
<feature type="coiled-coil region" evidence="6">
    <location>
        <begin position="623"/>
        <end position="671"/>
    </location>
</feature>
<reference evidence="9 10" key="1">
    <citation type="submission" date="2016-02" db="EMBL/GenBank/DDBJ databases">
        <title>Genome analysis of coral dinoflagellate symbionts highlights evolutionary adaptations to a symbiotic lifestyle.</title>
        <authorList>
            <person name="Aranda M."/>
            <person name="Li Y."/>
            <person name="Liew Y.J."/>
            <person name="Baumgarten S."/>
            <person name="Simakov O."/>
            <person name="Wilson M."/>
            <person name="Piel J."/>
            <person name="Ashoor H."/>
            <person name="Bougouffa S."/>
            <person name="Bajic V.B."/>
            <person name="Ryu T."/>
            <person name="Ravasi T."/>
            <person name="Bayer T."/>
            <person name="Micklem G."/>
            <person name="Kim H."/>
            <person name="Bhak J."/>
            <person name="Lajeunesse T.C."/>
            <person name="Voolstra C.R."/>
        </authorList>
    </citation>
    <scope>NUCLEOTIDE SEQUENCE [LARGE SCALE GENOMIC DNA]</scope>
    <source>
        <strain evidence="9 10">CCMP2467</strain>
    </source>
</reference>
<evidence type="ECO:0000256" key="3">
    <source>
        <dbReference type="ARBA" id="ARBA00022737"/>
    </source>
</evidence>
<dbReference type="EMBL" id="LSRX01000200">
    <property type="protein sequence ID" value="OLQ04778.1"/>
    <property type="molecule type" value="Genomic_DNA"/>
</dbReference>
<feature type="compositionally biased region" description="Polar residues" evidence="7">
    <location>
        <begin position="1083"/>
        <end position="1092"/>
    </location>
</feature>
<dbReference type="PANTHER" id="PTHR23048">
    <property type="entry name" value="MYOSIN LIGHT CHAIN 1, 3"/>
    <property type="match status" value="1"/>
</dbReference>
<dbReference type="GO" id="GO:0005509">
    <property type="term" value="F:calcium ion binding"/>
    <property type="evidence" value="ECO:0007669"/>
    <property type="project" value="InterPro"/>
</dbReference>
<dbReference type="PANTHER" id="PTHR23048:SF0">
    <property type="entry name" value="CALMODULIN LIKE 3"/>
    <property type="match status" value="1"/>
</dbReference>
<dbReference type="Pfam" id="PF13499">
    <property type="entry name" value="EF-hand_7"/>
    <property type="match status" value="1"/>
</dbReference>
<feature type="domain" description="EF-hand" evidence="8">
    <location>
        <begin position="215"/>
        <end position="250"/>
    </location>
</feature>
<evidence type="ECO:0000256" key="5">
    <source>
        <dbReference type="ARBA" id="ARBA00022990"/>
    </source>
</evidence>
<dbReference type="CDD" id="cd00051">
    <property type="entry name" value="EFh"/>
    <property type="match status" value="1"/>
</dbReference>
<feature type="region of interest" description="Disordered" evidence="7">
    <location>
        <begin position="1071"/>
        <end position="1179"/>
    </location>
</feature>
<dbReference type="SUPFAM" id="SSF47473">
    <property type="entry name" value="EF-hand"/>
    <property type="match status" value="1"/>
</dbReference>
<evidence type="ECO:0000313" key="10">
    <source>
        <dbReference type="Proteomes" id="UP000186817"/>
    </source>
</evidence>
<name>A0A1Q9EBJ2_SYMMI</name>
<dbReference type="Gene3D" id="1.10.238.10">
    <property type="entry name" value="EF-hand"/>
    <property type="match status" value="2"/>
</dbReference>
<dbReference type="PROSITE" id="PS00018">
    <property type="entry name" value="EF_HAND_1"/>
    <property type="match status" value="2"/>
</dbReference>
<dbReference type="InterPro" id="IPR002048">
    <property type="entry name" value="EF_hand_dom"/>
</dbReference>
<accession>A0A1Q9EBJ2</accession>
<evidence type="ECO:0000256" key="6">
    <source>
        <dbReference type="SAM" id="Coils"/>
    </source>
</evidence>
<dbReference type="GO" id="GO:0016460">
    <property type="term" value="C:myosin II complex"/>
    <property type="evidence" value="ECO:0007669"/>
    <property type="project" value="TreeGrafter"/>
</dbReference>
<keyword evidence="6" id="KW-0175">Coiled coil</keyword>
<dbReference type="PROSITE" id="PS50222">
    <property type="entry name" value="EF_HAND_2"/>
    <property type="match status" value="3"/>
</dbReference>
<evidence type="ECO:0000256" key="7">
    <source>
        <dbReference type="SAM" id="MobiDB-lite"/>
    </source>
</evidence>
<evidence type="ECO:0000256" key="1">
    <source>
        <dbReference type="ARBA" id="ARBA00020786"/>
    </source>
</evidence>
<keyword evidence="4" id="KW-0106">Calcium</keyword>
<feature type="domain" description="EF-hand" evidence="8">
    <location>
        <begin position="304"/>
        <end position="339"/>
    </location>
</feature>
<keyword evidence="3" id="KW-0677">Repeat</keyword>
<dbReference type="OrthoDB" id="430660at2759"/>
<evidence type="ECO:0000259" key="8">
    <source>
        <dbReference type="PROSITE" id="PS50222"/>
    </source>
</evidence>
<dbReference type="InterPro" id="IPR011992">
    <property type="entry name" value="EF-hand-dom_pair"/>
</dbReference>
<dbReference type="Pfam" id="PF13833">
    <property type="entry name" value="EF-hand_8"/>
    <property type="match status" value="1"/>
</dbReference>
<keyword evidence="2" id="KW-0479">Metal-binding</keyword>
<feature type="compositionally biased region" description="Acidic residues" evidence="7">
    <location>
        <begin position="1136"/>
        <end position="1157"/>
    </location>
</feature>
<proteinExistence type="predicted"/>